<keyword evidence="5 9" id="KW-0862">Zinc</keyword>
<reference evidence="13 14" key="1">
    <citation type="journal article" date="2020" name="Nat. Food">
        <title>A phased Vanilla planifolia genome enables genetic improvement of flavour and production.</title>
        <authorList>
            <person name="Hasing T."/>
            <person name="Tang H."/>
            <person name="Brym M."/>
            <person name="Khazi F."/>
            <person name="Huang T."/>
            <person name="Chambers A.H."/>
        </authorList>
    </citation>
    <scope>NUCLEOTIDE SEQUENCE [LARGE SCALE GENOMIC DNA]</scope>
    <source>
        <tissue evidence="12">Leaf</tissue>
    </source>
</reference>
<feature type="chain" id="PRO_5033962406" description="Carbonic anhydrase" evidence="9">
    <location>
        <begin position="25"/>
        <end position="272"/>
    </location>
</feature>
<evidence type="ECO:0000256" key="8">
    <source>
        <dbReference type="ARBA" id="ARBA00048348"/>
    </source>
</evidence>
<dbReference type="InterPro" id="IPR018338">
    <property type="entry name" value="Carbonic_anhydrase_a-class_CS"/>
</dbReference>
<evidence type="ECO:0000256" key="2">
    <source>
        <dbReference type="ARBA" id="ARBA00012925"/>
    </source>
</evidence>
<comment type="function">
    <text evidence="9">Reversible hydration of carbon dioxide.</text>
</comment>
<dbReference type="InterPro" id="IPR036398">
    <property type="entry name" value="CA_dom_sf"/>
</dbReference>
<dbReference type="GO" id="GO:0004089">
    <property type="term" value="F:carbonate dehydratase activity"/>
    <property type="evidence" value="ECO:0007669"/>
    <property type="project" value="UniProtKB-UniRule"/>
</dbReference>
<dbReference type="EMBL" id="JADCNM010000002">
    <property type="protein sequence ID" value="KAG0494928.1"/>
    <property type="molecule type" value="Genomic_DNA"/>
</dbReference>
<dbReference type="InterPro" id="IPR041891">
    <property type="entry name" value="Alpha_CA_prokaryot-like"/>
</dbReference>
<dbReference type="PANTHER" id="PTHR18952:SF253">
    <property type="entry name" value="OS08G0470200 PROTEIN"/>
    <property type="match status" value="1"/>
</dbReference>
<dbReference type="FunFam" id="3.10.200.10:FF:000007">
    <property type="entry name" value="Alpha carbonic anhydrase 3"/>
    <property type="match status" value="1"/>
</dbReference>
<dbReference type="Proteomes" id="UP000636800">
    <property type="component" value="Chromosome 2"/>
</dbReference>
<evidence type="ECO:0000256" key="7">
    <source>
        <dbReference type="ARBA" id="ARBA00023239"/>
    </source>
</evidence>
<dbReference type="PROSITE" id="PS51144">
    <property type="entry name" value="ALPHA_CA_2"/>
    <property type="match status" value="1"/>
</dbReference>
<dbReference type="InterPro" id="IPR001148">
    <property type="entry name" value="CA_dom"/>
</dbReference>
<dbReference type="CDD" id="cd03124">
    <property type="entry name" value="alpha_CA_prokaryotic_like"/>
    <property type="match status" value="1"/>
</dbReference>
<keyword evidence="13" id="KW-1185">Reference proteome</keyword>
<gene>
    <name evidence="12" type="ORF">HPP92_005922</name>
    <name evidence="11" type="ORF">HPP92_006205</name>
</gene>
<keyword evidence="3 9" id="KW-0479">Metal-binding</keyword>
<dbReference type="Gene3D" id="3.10.200.10">
    <property type="entry name" value="Alpha carbonic anhydrase"/>
    <property type="match status" value="1"/>
</dbReference>
<evidence type="ECO:0000313" key="13">
    <source>
        <dbReference type="Proteomes" id="UP000636800"/>
    </source>
</evidence>
<dbReference type="GO" id="GO:0008270">
    <property type="term" value="F:zinc ion binding"/>
    <property type="evidence" value="ECO:0007669"/>
    <property type="project" value="UniProtKB-UniRule"/>
</dbReference>
<comment type="catalytic activity">
    <reaction evidence="8 9">
        <text>hydrogencarbonate + H(+) = CO2 + H2O</text>
        <dbReference type="Rhea" id="RHEA:10748"/>
        <dbReference type="ChEBI" id="CHEBI:15377"/>
        <dbReference type="ChEBI" id="CHEBI:15378"/>
        <dbReference type="ChEBI" id="CHEBI:16526"/>
        <dbReference type="ChEBI" id="CHEBI:17544"/>
        <dbReference type="EC" id="4.2.1.1"/>
    </reaction>
</comment>
<dbReference type="EC" id="4.2.1.1" evidence="2 9"/>
<comment type="caution">
    <text evidence="12">The sequence shown here is derived from an EMBL/GenBank/DDBJ whole genome shotgun (WGS) entry which is preliminary data.</text>
</comment>
<dbReference type="AlphaFoldDB" id="A0A835RZR5"/>
<dbReference type="EMBL" id="JADCNL010000002">
    <property type="protein sequence ID" value="KAG0492807.1"/>
    <property type="molecule type" value="Genomic_DNA"/>
</dbReference>
<sequence>MRKIAILFPFVLLLILVCSPAATSQEVEDEHEFSYDPDSSNGPEKWGEIRPEWAKCGTGQLQSPIDLNNKRVEVVYGLDELRRAYRPAEAVLKNRGHDIMLRWEGNAGGLWINGSEYNLRQLHWHSPSEHTIDGRSYALELHMVHESANQELAVVGILYIVGRPDSFLAELESYIKELKDQSEAEVNVGIQDPWQVKWGSRKYYRYMGSLTTPPCTEGVKWTIIKKVRTVSREQVKLLREAVHDHFEENARPVQPTNNRDVYLYRPLKLPYV</sequence>
<organism evidence="12 14">
    <name type="scientific">Vanilla planifolia</name>
    <name type="common">Vanilla</name>
    <dbReference type="NCBI Taxonomy" id="51239"/>
    <lineage>
        <taxon>Eukaryota</taxon>
        <taxon>Viridiplantae</taxon>
        <taxon>Streptophyta</taxon>
        <taxon>Embryophyta</taxon>
        <taxon>Tracheophyta</taxon>
        <taxon>Spermatophyta</taxon>
        <taxon>Magnoliopsida</taxon>
        <taxon>Liliopsida</taxon>
        <taxon>Asparagales</taxon>
        <taxon>Orchidaceae</taxon>
        <taxon>Vanilloideae</taxon>
        <taxon>Vanilleae</taxon>
        <taxon>Vanilla</taxon>
    </lineage>
</organism>
<evidence type="ECO:0000313" key="11">
    <source>
        <dbReference type="EMBL" id="KAG0492807.1"/>
    </source>
</evidence>
<evidence type="ECO:0000256" key="3">
    <source>
        <dbReference type="ARBA" id="ARBA00022723"/>
    </source>
</evidence>
<evidence type="ECO:0000259" key="10">
    <source>
        <dbReference type="PROSITE" id="PS51144"/>
    </source>
</evidence>
<feature type="signal peptide" evidence="9">
    <location>
        <begin position="1"/>
        <end position="24"/>
    </location>
</feature>
<feature type="domain" description="Alpha-carbonic anhydrase" evidence="10">
    <location>
        <begin position="31"/>
        <end position="265"/>
    </location>
</feature>
<protein>
    <recommendedName>
        <fullName evidence="2 9">Carbonic anhydrase</fullName>
        <ecNumber evidence="2 9">4.2.1.1</ecNumber>
    </recommendedName>
</protein>
<proteinExistence type="inferred from homology"/>
<evidence type="ECO:0000256" key="5">
    <source>
        <dbReference type="ARBA" id="ARBA00022833"/>
    </source>
</evidence>
<keyword evidence="7 9" id="KW-0456">Lyase</keyword>
<dbReference type="PROSITE" id="PS00162">
    <property type="entry name" value="ALPHA_CA_1"/>
    <property type="match status" value="1"/>
</dbReference>
<evidence type="ECO:0000256" key="6">
    <source>
        <dbReference type="ARBA" id="ARBA00023180"/>
    </source>
</evidence>
<evidence type="ECO:0000313" key="14">
    <source>
        <dbReference type="Proteomes" id="UP000639772"/>
    </source>
</evidence>
<dbReference type="SUPFAM" id="SSF51069">
    <property type="entry name" value="Carbonic anhydrase"/>
    <property type="match status" value="1"/>
</dbReference>
<evidence type="ECO:0000256" key="9">
    <source>
        <dbReference type="RuleBase" id="RU367011"/>
    </source>
</evidence>
<dbReference type="OrthoDB" id="429145at2759"/>
<dbReference type="Proteomes" id="UP000639772">
    <property type="component" value="Unassembled WGS sequence"/>
</dbReference>
<dbReference type="Pfam" id="PF00194">
    <property type="entry name" value="Carb_anhydrase"/>
    <property type="match status" value="1"/>
</dbReference>
<keyword evidence="4 9" id="KW-0732">Signal</keyword>
<accession>A0A835RZR5</accession>
<dbReference type="InterPro" id="IPR023561">
    <property type="entry name" value="Carbonic_anhydrase_a-class"/>
</dbReference>
<dbReference type="SMART" id="SM01057">
    <property type="entry name" value="Carb_anhydrase"/>
    <property type="match status" value="1"/>
</dbReference>
<comment type="cofactor">
    <cofactor evidence="1 9">
        <name>Zn(2+)</name>
        <dbReference type="ChEBI" id="CHEBI:29105"/>
    </cofactor>
</comment>
<comment type="similarity">
    <text evidence="9">Belongs to the alpha-carbonic anhydrase family.</text>
</comment>
<evidence type="ECO:0000313" key="12">
    <source>
        <dbReference type="EMBL" id="KAG0494928.1"/>
    </source>
</evidence>
<name>A0A835RZR5_VANPL</name>
<evidence type="ECO:0000256" key="1">
    <source>
        <dbReference type="ARBA" id="ARBA00001947"/>
    </source>
</evidence>
<dbReference type="PANTHER" id="PTHR18952">
    <property type="entry name" value="CARBONIC ANHYDRASE"/>
    <property type="match status" value="1"/>
</dbReference>
<keyword evidence="6" id="KW-0325">Glycoprotein</keyword>
<dbReference type="GO" id="GO:0006730">
    <property type="term" value="P:one-carbon metabolic process"/>
    <property type="evidence" value="ECO:0007669"/>
    <property type="project" value="TreeGrafter"/>
</dbReference>
<evidence type="ECO:0000256" key="4">
    <source>
        <dbReference type="ARBA" id="ARBA00022729"/>
    </source>
</evidence>